<accession>A0A7S8RIW1</accession>
<keyword evidence="2" id="KW-1185">Reference proteome</keyword>
<dbReference type="EMBL" id="CP064760">
    <property type="protein sequence ID" value="QPE05841.1"/>
    <property type="molecule type" value="Genomic_DNA"/>
</dbReference>
<protein>
    <submittedName>
        <fullName evidence="1">Uncharacterized protein</fullName>
    </submittedName>
</protein>
<organism evidence="1 2">
    <name type="scientific">Microbacterium schleiferi</name>
    <dbReference type="NCBI Taxonomy" id="69362"/>
    <lineage>
        <taxon>Bacteria</taxon>
        <taxon>Bacillati</taxon>
        <taxon>Actinomycetota</taxon>
        <taxon>Actinomycetes</taxon>
        <taxon>Micrococcales</taxon>
        <taxon>Microbacteriaceae</taxon>
        <taxon>Microbacterium</taxon>
    </lineage>
</organism>
<gene>
    <name evidence="1" type="ORF">IT882_07760</name>
</gene>
<dbReference type="AlphaFoldDB" id="A0A7S8RIW1"/>
<evidence type="ECO:0000313" key="2">
    <source>
        <dbReference type="Proteomes" id="UP000594480"/>
    </source>
</evidence>
<reference evidence="1 2" key="1">
    <citation type="submission" date="2020-11" db="EMBL/GenBank/DDBJ databases">
        <title>Amino acid is mineralized and recycled by bacteria in oceanic microbiome.</title>
        <authorList>
            <person name="Zheng L.Y."/>
        </authorList>
    </citation>
    <scope>NUCLEOTIDE SEQUENCE [LARGE SCALE GENOMIC DNA]</scope>
    <source>
        <strain evidence="1 2">A32-1</strain>
    </source>
</reference>
<dbReference type="KEGG" id="msf:IT882_07760"/>
<sequence length="77" mass="8585">MSENSSDHWIHRCLHATKEWLLDNPRSALSTEAFDAVVGAGGAPIRNPQTGDHYLADADQEYLIELRRAGAVDDPRR</sequence>
<proteinExistence type="predicted"/>
<evidence type="ECO:0000313" key="1">
    <source>
        <dbReference type="EMBL" id="QPE05841.1"/>
    </source>
</evidence>
<name>A0A7S8RIW1_9MICO</name>
<dbReference type="Proteomes" id="UP000594480">
    <property type="component" value="Chromosome"/>
</dbReference>
<dbReference type="RefSeq" id="WP_195693894.1">
    <property type="nucleotide sequence ID" value="NZ_CP064760.1"/>
</dbReference>